<evidence type="ECO:0000256" key="15">
    <source>
        <dbReference type="ARBA" id="ARBA00023134"/>
    </source>
</evidence>
<evidence type="ECO:0000256" key="3">
    <source>
        <dbReference type="ARBA" id="ARBA00001522"/>
    </source>
</evidence>
<dbReference type="InterPro" id="IPR003203">
    <property type="entry name" value="CobU/CobP"/>
</dbReference>
<dbReference type="PIRSF" id="PIRSF006135">
    <property type="entry name" value="CobU"/>
    <property type="match status" value="1"/>
</dbReference>
<accession>A0A7I7SAP9</accession>
<dbReference type="EC" id="2.7.7.62" evidence="9"/>
<dbReference type="EC" id="2.7.1.156" evidence="8"/>
<dbReference type="RefSeq" id="WP_085305618.1">
    <property type="nucleotide sequence ID" value="NZ_AP022594.1"/>
</dbReference>
<dbReference type="OrthoDB" id="9788370at2"/>
<dbReference type="Pfam" id="PF02283">
    <property type="entry name" value="CobU"/>
    <property type="match status" value="1"/>
</dbReference>
<comment type="function">
    <text evidence="4">Catalyzes ATP-dependent phosphorylation of adenosylcobinamide and addition of GMP to adenosylcobinamide phosphate.</text>
</comment>
<comment type="caution">
    <text evidence="18">The sequence shown here is derived from an EMBL/GenBank/DDBJ whole genome shotgun (WGS) entry which is preliminary data.</text>
</comment>
<dbReference type="Gene3D" id="3.40.50.300">
    <property type="entry name" value="P-loop containing nucleotide triphosphate hydrolases"/>
    <property type="match status" value="1"/>
</dbReference>
<evidence type="ECO:0000313" key="19">
    <source>
        <dbReference type="Proteomes" id="UP000193577"/>
    </source>
</evidence>
<comment type="catalytic activity">
    <reaction evidence="1">
        <text>adenosylcob(III)inamide + ATP = adenosylcob(III)inamide phosphate + ADP + H(+)</text>
        <dbReference type="Rhea" id="RHEA:15769"/>
        <dbReference type="ChEBI" id="CHEBI:2480"/>
        <dbReference type="ChEBI" id="CHEBI:15378"/>
        <dbReference type="ChEBI" id="CHEBI:30616"/>
        <dbReference type="ChEBI" id="CHEBI:58502"/>
        <dbReference type="ChEBI" id="CHEBI:456216"/>
        <dbReference type="EC" id="2.7.1.156"/>
    </reaction>
</comment>
<dbReference type="EMBL" id="NCXO01000066">
    <property type="protein sequence ID" value="OSC25983.1"/>
    <property type="molecule type" value="Genomic_DNA"/>
</dbReference>
<evidence type="ECO:0000313" key="18">
    <source>
        <dbReference type="EMBL" id="OSC25983.1"/>
    </source>
</evidence>
<name>A0A7I7SAP9_9MYCO</name>
<evidence type="ECO:0000256" key="2">
    <source>
        <dbReference type="ARBA" id="ARBA00000711"/>
    </source>
</evidence>
<dbReference type="GO" id="GO:0008820">
    <property type="term" value="F:cobinamide phosphate guanylyltransferase activity"/>
    <property type="evidence" value="ECO:0007669"/>
    <property type="project" value="UniProtKB-EC"/>
</dbReference>
<protein>
    <recommendedName>
        <fullName evidence="16">Adenosylcobinamide kinase</fullName>
        <ecNumber evidence="8">2.7.1.156</ecNumber>
        <ecNumber evidence="9">2.7.7.62</ecNumber>
    </recommendedName>
    <alternativeName>
        <fullName evidence="17">Adenosylcobinamide-phosphate guanylyltransferase</fullName>
    </alternativeName>
</protein>
<dbReference type="PANTHER" id="PTHR34848">
    <property type="match status" value="1"/>
</dbReference>
<dbReference type="GO" id="GO:0005524">
    <property type="term" value="F:ATP binding"/>
    <property type="evidence" value="ECO:0007669"/>
    <property type="project" value="UniProtKB-KW"/>
</dbReference>
<dbReference type="AlphaFoldDB" id="A0A7I7SAP9"/>
<dbReference type="PANTHER" id="PTHR34848:SF1">
    <property type="entry name" value="BIFUNCTIONAL ADENOSYLCOBALAMIN BIOSYNTHESIS PROTEIN COBU"/>
    <property type="match status" value="1"/>
</dbReference>
<sequence>MRTLVLGGIRSGKSRWAEQALATAAGAGVALRYVATGADPHPDGGDPSWARRVAAHRARRSARWSTAQSADVAAALRQRPQLPTLVDDLGGWLTAALDRQGWDADTADARDRRLDDATATLLAAVAEFPAELIVVSPEVGLSIVADTASGRLFADRLGSLNQAVAERCDRVVLVVAGQPVVVKPAPDAGGR</sequence>
<comment type="pathway">
    <text evidence="6">Cofactor biosynthesis; adenosylcobalamin biosynthesis; adenosylcobalamin from cob(II)yrinate a,c-diamide: step 5/7.</text>
</comment>
<comment type="similarity">
    <text evidence="7">Belongs to the CobU/CobP family.</text>
</comment>
<keyword evidence="15" id="KW-0342">GTP-binding</keyword>
<keyword evidence="13 18" id="KW-0418">Kinase</keyword>
<dbReference type="InterPro" id="IPR027417">
    <property type="entry name" value="P-loop_NTPase"/>
</dbReference>
<evidence type="ECO:0000256" key="1">
    <source>
        <dbReference type="ARBA" id="ARBA00000312"/>
    </source>
</evidence>
<reference evidence="18 19" key="1">
    <citation type="submission" date="2017-04" db="EMBL/GenBank/DDBJ databases">
        <title>The new phylogeny of genus Mycobacterium.</title>
        <authorList>
            <person name="Tortoli E."/>
            <person name="Trovato A."/>
            <person name="Cirillo D.M."/>
        </authorList>
    </citation>
    <scope>NUCLEOTIDE SEQUENCE [LARGE SCALE GENOMIC DNA]</scope>
    <source>
        <strain evidence="18 19">KCTC 19819</strain>
    </source>
</reference>
<dbReference type="GO" id="GO:0005525">
    <property type="term" value="F:GTP binding"/>
    <property type="evidence" value="ECO:0007669"/>
    <property type="project" value="UniProtKB-KW"/>
</dbReference>
<keyword evidence="14" id="KW-0067">ATP-binding</keyword>
<evidence type="ECO:0000256" key="4">
    <source>
        <dbReference type="ARBA" id="ARBA00003889"/>
    </source>
</evidence>
<dbReference type="SUPFAM" id="SSF52540">
    <property type="entry name" value="P-loop containing nucleoside triphosphate hydrolases"/>
    <property type="match status" value="1"/>
</dbReference>
<keyword evidence="10" id="KW-0169">Cobalamin biosynthesis</keyword>
<evidence type="ECO:0000256" key="7">
    <source>
        <dbReference type="ARBA" id="ARBA00007490"/>
    </source>
</evidence>
<keyword evidence="19" id="KW-1185">Reference proteome</keyword>
<evidence type="ECO:0000256" key="12">
    <source>
        <dbReference type="ARBA" id="ARBA00022741"/>
    </source>
</evidence>
<evidence type="ECO:0000256" key="14">
    <source>
        <dbReference type="ARBA" id="ARBA00022840"/>
    </source>
</evidence>
<keyword evidence="12" id="KW-0547">Nucleotide-binding</keyword>
<evidence type="ECO:0000256" key="8">
    <source>
        <dbReference type="ARBA" id="ARBA00012016"/>
    </source>
</evidence>
<evidence type="ECO:0000256" key="6">
    <source>
        <dbReference type="ARBA" id="ARBA00005159"/>
    </source>
</evidence>
<dbReference type="Proteomes" id="UP000193577">
    <property type="component" value="Unassembled WGS sequence"/>
</dbReference>
<dbReference type="GO" id="GO:0043752">
    <property type="term" value="F:adenosylcobinamide kinase activity"/>
    <property type="evidence" value="ECO:0007669"/>
    <property type="project" value="UniProtKB-EC"/>
</dbReference>
<evidence type="ECO:0000256" key="5">
    <source>
        <dbReference type="ARBA" id="ARBA00004692"/>
    </source>
</evidence>
<evidence type="ECO:0000256" key="16">
    <source>
        <dbReference type="ARBA" id="ARBA00029570"/>
    </source>
</evidence>
<proteinExistence type="inferred from homology"/>
<dbReference type="GO" id="GO:0009236">
    <property type="term" value="P:cobalamin biosynthetic process"/>
    <property type="evidence" value="ECO:0007669"/>
    <property type="project" value="UniProtKB-UniPathway"/>
</dbReference>
<evidence type="ECO:0000256" key="10">
    <source>
        <dbReference type="ARBA" id="ARBA00022573"/>
    </source>
</evidence>
<evidence type="ECO:0000256" key="9">
    <source>
        <dbReference type="ARBA" id="ARBA00012523"/>
    </source>
</evidence>
<evidence type="ECO:0000256" key="11">
    <source>
        <dbReference type="ARBA" id="ARBA00022679"/>
    </source>
</evidence>
<organism evidence="18 19">
    <name type="scientific">Mycolicibacillus koreensis</name>
    <dbReference type="NCBI Taxonomy" id="1069220"/>
    <lineage>
        <taxon>Bacteria</taxon>
        <taxon>Bacillati</taxon>
        <taxon>Actinomycetota</taxon>
        <taxon>Actinomycetes</taxon>
        <taxon>Mycobacteriales</taxon>
        <taxon>Mycobacteriaceae</taxon>
        <taxon>Mycolicibacillus</taxon>
    </lineage>
</organism>
<evidence type="ECO:0000256" key="13">
    <source>
        <dbReference type="ARBA" id="ARBA00022777"/>
    </source>
</evidence>
<gene>
    <name evidence="18" type="ORF">B8W67_18760</name>
</gene>
<evidence type="ECO:0000256" key="17">
    <source>
        <dbReference type="ARBA" id="ARBA00030571"/>
    </source>
</evidence>
<comment type="pathway">
    <text evidence="5">Cofactor biosynthesis; adenosylcobalamin biosynthesis; adenosylcobalamin from cob(II)yrinate a,c-diamide: step 6/7.</text>
</comment>
<comment type="catalytic activity">
    <reaction evidence="2">
        <text>adenosylcob(III)inamide phosphate + GTP + H(+) = adenosylcob(III)inamide-GDP + diphosphate</text>
        <dbReference type="Rhea" id="RHEA:22712"/>
        <dbReference type="ChEBI" id="CHEBI:15378"/>
        <dbReference type="ChEBI" id="CHEBI:33019"/>
        <dbReference type="ChEBI" id="CHEBI:37565"/>
        <dbReference type="ChEBI" id="CHEBI:58502"/>
        <dbReference type="ChEBI" id="CHEBI:60487"/>
        <dbReference type="EC" id="2.7.7.62"/>
    </reaction>
</comment>
<comment type="catalytic activity">
    <reaction evidence="3">
        <text>adenosylcob(III)inamide + GTP = adenosylcob(III)inamide phosphate + GDP + H(+)</text>
        <dbReference type="Rhea" id="RHEA:15765"/>
        <dbReference type="ChEBI" id="CHEBI:2480"/>
        <dbReference type="ChEBI" id="CHEBI:15378"/>
        <dbReference type="ChEBI" id="CHEBI:37565"/>
        <dbReference type="ChEBI" id="CHEBI:58189"/>
        <dbReference type="ChEBI" id="CHEBI:58502"/>
        <dbReference type="EC" id="2.7.1.156"/>
    </reaction>
</comment>
<keyword evidence="11" id="KW-0808">Transferase</keyword>